<dbReference type="Proteomes" id="UP000470520">
    <property type="component" value="Unassembled WGS sequence"/>
</dbReference>
<feature type="compositionally biased region" description="Basic and acidic residues" evidence="1">
    <location>
        <begin position="67"/>
        <end position="79"/>
    </location>
</feature>
<feature type="non-terminal residue" evidence="2">
    <location>
        <position position="1"/>
    </location>
</feature>
<feature type="region of interest" description="Disordered" evidence="1">
    <location>
        <begin position="67"/>
        <end position="104"/>
    </location>
</feature>
<accession>A0A7K3QW00</accession>
<protein>
    <submittedName>
        <fullName evidence="2">Cellulose-binding protein</fullName>
    </submittedName>
</protein>
<evidence type="ECO:0000313" key="2">
    <source>
        <dbReference type="EMBL" id="NEB94094.1"/>
    </source>
</evidence>
<dbReference type="AlphaFoldDB" id="A0A7K3QW00"/>
<sequence length="104" mass="11573">ERADAERESAAEARLAERTARAEAELAAAARALEEAAVRARHCQDEACARAAEILAGARLHEERTARETEHVLREHSDTWDDVQDQTSRVRDRLTELTGRAAAR</sequence>
<evidence type="ECO:0000313" key="3">
    <source>
        <dbReference type="Proteomes" id="UP000470520"/>
    </source>
</evidence>
<organism evidence="2 3">
    <name type="scientific">Streptomyces bauhiniae</name>
    <dbReference type="NCBI Taxonomy" id="2340725"/>
    <lineage>
        <taxon>Bacteria</taxon>
        <taxon>Bacillati</taxon>
        <taxon>Actinomycetota</taxon>
        <taxon>Actinomycetes</taxon>
        <taxon>Kitasatosporales</taxon>
        <taxon>Streptomycetaceae</taxon>
        <taxon>Streptomyces</taxon>
    </lineage>
</organism>
<reference evidence="2 3" key="1">
    <citation type="submission" date="2020-01" db="EMBL/GenBank/DDBJ databases">
        <title>Insect and environment-associated Actinomycetes.</title>
        <authorList>
            <person name="Currrie C."/>
            <person name="Chevrette M."/>
            <person name="Carlson C."/>
            <person name="Stubbendieck R."/>
            <person name="Wendt-Pienkowski E."/>
        </authorList>
    </citation>
    <scope>NUCLEOTIDE SEQUENCE [LARGE SCALE GENOMIC DNA]</scope>
    <source>
        <strain evidence="2 3">SID7754</strain>
    </source>
</reference>
<comment type="caution">
    <text evidence="2">The sequence shown here is derived from an EMBL/GenBank/DDBJ whole genome shotgun (WGS) entry which is preliminary data.</text>
</comment>
<proteinExistence type="predicted"/>
<gene>
    <name evidence="2" type="ORF">G3I21_20800</name>
</gene>
<dbReference type="EMBL" id="JAAGMR010000227">
    <property type="protein sequence ID" value="NEB94094.1"/>
    <property type="molecule type" value="Genomic_DNA"/>
</dbReference>
<name>A0A7K3QW00_9ACTN</name>
<evidence type="ECO:0000256" key="1">
    <source>
        <dbReference type="SAM" id="MobiDB-lite"/>
    </source>
</evidence>